<reference evidence="2 3" key="1">
    <citation type="submission" date="2016-10" db="EMBL/GenBank/DDBJ databases">
        <authorList>
            <person name="de Groot N.N."/>
        </authorList>
    </citation>
    <scope>NUCLEOTIDE SEQUENCE [LARGE SCALE GENOMIC DNA]</scope>
    <source>
        <strain evidence="2 3">CGMCC 1.8894</strain>
    </source>
</reference>
<accession>A0A1H3E6U0</accession>
<dbReference type="Proteomes" id="UP000198539">
    <property type="component" value="Unassembled WGS sequence"/>
</dbReference>
<dbReference type="InterPro" id="IPR003587">
    <property type="entry name" value="Hint_dom_N"/>
</dbReference>
<feature type="domain" description="Hint" evidence="1">
    <location>
        <begin position="82"/>
        <end position="196"/>
    </location>
</feature>
<dbReference type="InterPro" id="IPR030934">
    <property type="entry name" value="Intein_C"/>
</dbReference>
<dbReference type="InterPro" id="IPR027417">
    <property type="entry name" value="P-loop_NTPase"/>
</dbReference>
<dbReference type="SUPFAM" id="SSF51294">
    <property type="entry name" value="Hedgehog/intein (Hint) domain"/>
    <property type="match status" value="1"/>
</dbReference>
<dbReference type="Gene3D" id="2.170.16.10">
    <property type="entry name" value="Hedgehog/Intein (Hint) domain"/>
    <property type="match status" value="1"/>
</dbReference>
<proteinExistence type="predicted"/>
<evidence type="ECO:0000313" key="2">
    <source>
        <dbReference type="EMBL" id="SDX73654.1"/>
    </source>
</evidence>
<evidence type="ECO:0000259" key="1">
    <source>
        <dbReference type="SMART" id="SM00306"/>
    </source>
</evidence>
<dbReference type="GO" id="GO:0016539">
    <property type="term" value="P:intein-mediated protein splicing"/>
    <property type="evidence" value="ECO:0007669"/>
    <property type="project" value="InterPro"/>
</dbReference>
<dbReference type="SMART" id="SM00306">
    <property type="entry name" value="HintN"/>
    <property type="match status" value="1"/>
</dbReference>
<dbReference type="EMBL" id="FNOM01000018">
    <property type="protein sequence ID" value="SDX73654.1"/>
    <property type="molecule type" value="Genomic_DNA"/>
</dbReference>
<dbReference type="NCBIfam" id="TIGR01445">
    <property type="entry name" value="intein_Nterm"/>
    <property type="match status" value="1"/>
</dbReference>
<dbReference type="PROSITE" id="PS50817">
    <property type="entry name" value="INTEIN_N_TER"/>
    <property type="match status" value="1"/>
</dbReference>
<gene>
    <name evidence="2" type="ORF">SAMN04488238_1188</name>
</gene>
<dbReference type="CDD" id="cd00081">
    <property type="entry name" value="Hint"/>
    <property type="match status" value="1"/>
</dbReference>
<dbReference type="Gene3D" id="3.40.50.300">
    <property type="entry name" value="P-loop containing nucleotide triphosphate hydrolases"/>
    <property type="match status" value="1"/>
</dbReference>
<evidence type="ECO:0000313" key="3">
    <source>
        <dbReference type="Proteomes" id="UP000198539"/>
    </source>
</evidence>
<dbReference type="RefSeq" id="WP_092892172.1">
    <property type="nucleotide sequence ID" value="NZ_CP061502.1"/>
</dbReference>
<dbReference type="AlphaFoldDB" id="A0A1H3E6U0"/>
<dbReference type="STRING" id="564137.SAMN04488238_1188"/>
<name>A0A1H3E6U0_9RHOB</name>
<organism evidence="2 3">
    <name type="scientific">Roseicitreum antarcticum</name>
    <dbReference type="NCBI Taxonomy" id="564137"/>
    <lineage>
        <taxon>Bacteria</taxon>
        <taxon>Pseudomonadati</taxon>
        <taxon>Pseudomonadota</taxon>
        <taxon>Alphaproteobacteria</taxon>
        <taxon>Rhodobacterales</taxon>
        <taxon>Paracoccaceae</taxon>
        <taxon>Roseicitreum</taxon>
    </lineage>
</organism>
<dbReference type="InterPro" id="IPR036844">
    <property type="entry name" value="Hint_dom_sf"/>
</dbReference>
<sequence length="794" mass="89827">MAAISLAHITPDFVPDTEADFLACLESWEWRIYSGQLYKIMVKAEGDDGEGFTMPFIPNVNQRRFIEDLHYRNVILKARQLGFCLDPSTRVLTANLEWVRIDSLKEGDQLVACDEHVPGGRGAARSMRTATVQRTVTMQAERFKITLDDGREVICTANHPWLTTKASVGTKWRSISGDGNNVVGRIKVGTKIRSIAKPWDEPTYEDGWFGGMIDGEGSIAKSCSSGCEINVSQRNGAVWDRMVAYAQRRGYSARIENDTERKTKLGKTPVPKLCFTRMNELFQLVGQTRPSRMIGRAFWEGKGLPGKRNANNDAWATVVAIEPMGIGDVVDLQTSTRTYIAEGLVSHNTTLIAILWLDHALFNSDQRCGIIAHSLDDAEVIFRDKVKFAYNNLPEHVQATMPLKRETAKELLFAHNNSGIRVATSMRSGTIHRLHVSEMGKIAAKFPEKAVEIVTGSLPAVPTSGIAVIESTAEGQEGEFFEIANRAERIMQAGKIPNITQFKFHFFPWWMEPGYTLDDAEGITVTPEDHDYFDTIQREQRCTIHQGQRLWYVAKRENDFSGDQEKMWREMPSTPTECWMQSTEGKFYTKQLAAARMQGRITRIPHVTSVAVNTFWDIGAGDGSGIWAMQHIGPQERFLRYFEGWSEGYAHYVKMLRDTGWIFGVHFLPHDAMQQRQLADRVGSPLDFLTELAPDWRFQIVPRVETIQHGISMTREAFSRAYFDEEGCAPGLNHLELYGKKWNARLGTWSHEPEKLAGHSEAADSLRQWAQGYDPRLINIQRRPRRRARGGMAS</sequence>
<dbReference type="PROSITE" id="PS50818">
    <property type="entry name" value="INTEIN_C_TER"/>
    <property type="match status" value="1"/>
</dbReference>
<protein>
    <submittedName>
        <fullName evidence="2">Intein N-terminal splicing region</fullName>
    </submittedName>
</protein>
<keyword evidence="3" id="KW-1185">Reference proteome</keyword>
<dbReference type="InterPro" id="IPR006141">
    <property type="entry name" value="Intein_N"/>
</dbReference>